<dbReference type="PANTHER" id="PTHR35358:SF7">
    <property type="entry name" value="EXPRESSED PROTEIN"/>
    <property type="match status" value="1"/>
</dbReference>
<name>A0ABD3J821_EUCGL</name>
<dbReference type="Proteomes" id="UP001634007">
    <property type="component" value="Unassembled WGS sequence"/>
</dbReference>
<accession>A0ABD3J821</accession>
<dbReference type="EMBL" id="JBJKBG010000009">
    <property type="protein sequence ID" value="KAL3722717.1"/>
    <property type="molecule type" value="Genomic_DNA"/>
</dbReference>
<dbReference type="EMBL" id="JBJKBG010000009">
    <property type="protein sequence ID" value="KAL3722718.1"/>
    <property type="molecule type" value="Genomic_DNA"/>
</dbReference>
<dbReference type="PANTHER" id="PTHR35358">
    <property type="entry name" value="OS06G0711100 PROTEIN"/>
    <property type="match status" value="1"/>
</dbReference>
<evidence type="ECO:0000256" key="1">
    <source>
        <dbReference type="SAM" id="Coils"/>
    </source>
</evidence>
<organism evidence="3 4">
    <name type="scientific">Eucalyptus globulus</name>
    <name type="common">Tasmanian blue gum</name>
    <dbReference type="NCBI Taxonomy" id="34317"/>
    <lineage>
        <taxon>Eukaryota</taxon>
        <taxon>Viridiplantae</taxon>
        <taxon>Streptophyta</taxon>
        <taxon>Embryophyta</taxon>
        <taxon>Tracheophyta</taxon>
        <taxon>Spermatophyta</taxon>
        <taxon>Magnoliopsida</taxon>
        <taxon>eudicotyledons</taxon>
        <taxon>Gunneridae</taxon>
        <taxon>Pentapetalae</taxon>
        <taxon>rosids</taxon>
        <taxon>malvids</taxon>
        <taxon>Myrtales</taxon>
        <taxon>Myrtaceae</taxon>
        <taxon>Myrtoideae</taxon>
        <taxon>Eucalypteae</taxon>
        <taxon>Eucalyptus</taxon>
    </lineage>
</organism>
<keyword evidence="1" id="KW-0175">Coiled coil</keyword>
<dbReference type="EMBL" id="JBJKBG010000009">
    <property type="protein sequence ID" value="KAL3722719.1"/>
    <property type="molecule type" value="Genomic_DNA"/>
</dbReference>
<evidence type="ECO:0000256" key="2">
    <source>
        <dbReference type="SAM" id="MobiDB-lite"/>
    </source>
</evidence>
<gene>
    <name evidence="3" type="ORF">ACJRO7_035001</name>
</gene>
<feature type="region of interest" description="Disordered" evidence="2">
    <location>
        <begin position="107"/>
        <end position="143"/>
    </location>
</feature>
<reference evidence="3 4" key="1">
    <citation type="submission" date="2024-11" db="EMBL/GenBank/DDBJ databases">
        <title>Chromosome-level genome assembly of Eucalyptus globulus Labill. provides insights into its genome evolution.</title>
        <authorList>
            <person name="Li X."/>
        </authorList>
    </citation>
    <scope>NUCLEOTIDE SEQUENCE [LARGE SCALE GENOMIC DNA]</scope>
    <source>
        <strain evidence="3">CL2024</strain>
        <tissue evidence="3">Fresh tender leaves</tissue>
    </source>
</reference>
<protein>
    <recommendedName>
        <fullName evidence="5">Phospholipase-like protein</fullName>
    </recommendedName>
</protein>
<dbReference type="InterPro" id="IPR007942">
    <property type="entry name" value="PLipase-like"/>
</dbReference>
<dbReference type="Pfam" id="PF05278">
    <property type="entry name" value="PEARLI-4"/>
    <property type="match status" value="1"/>
</dbReference>
<proteinExistence type="predicted"/>
<evidence type="ECO:0000313" key="4">
    <source>
        <dbReference type="Proteomes" id="UP001634007"/>
    </source>
</evidence>
<dbReference type="AlphaFoldDB" id="A0ABD3J821"/>
<keyword evidence="4" id="KW-1185">Reference proteome</keyword>
<feature type="coiled-coil region" evidence="1">
    <location>
        <begin position="316"/>
        <end position="367"/>
    </location>
</feature>
<evidence type="ECO:0000313" key="3">
    <source>
        <dbReference type="EMBL" id="KAL3722718.1"/>
    </source>
</evidence>
<sequence>MAERKVNPNCVNATNPYHECVDACLKKISEGQTTKKLNKKNSGSFILFLPRKLSMTKKQSDRKPSDEPVLKNFDVSDNLSAKDLSFKKVESWDAELVFPKARVKANQLRDAGDLQSPPPEPPQKPSKHEKSVRQTKTTTELDEDKVNSAAIDHSAEHGRDAAFGSMASTITVVDHPSEVSDEVNEQHHEPVVSDSNILGNYHRVQESSSSVLKSVIDKYGDIAANCHLKSAAMRSYFLETICSVIQELQRTEISKLSKSRIKEMQAILRDVEAAGIDVGWLRNVLDEITEMLELKKQCREIEIVKRNRDLDIGSTRQELELQLEDLAEKEKALEAAKAQVAETRARLREHEQESSKLQETMLSIQSKAEHDYKSSVAQIL</sequence>
<comment type="caution">
    <text evidence="3">The sequence shown here is derived from an EMBL/GenBank/DDBJ whole genome shotgun (WGS) entry which is preliminary data.</text>
</comment>
<evidence type="ECO:0008006" key="5">
    <source>
        <dbReference type="Google" id="ProtNLM"/>
    </source>
</evidence>